<feature type="region of interest" description="Disordered" evidence="9">
    <location>
        <begin position="1"/>
        <end position="26"/>
    </location>
</feature>
<keyword evidence="6" id="KW-0408">Iron</keyword>
<dbReference type="PANTHER" id="PTHR43112:SF3">
    <property type="entry name" value="FERREDOXIN-2, CHLOROPLASTIC"/>
    <property type="match status" value="1"/>
</dbReference>
<evidence type="ECO:0000256" key="5">
    <source>
        <dbReference type="ARBA" id="ARBA00022982"/>
    </source>
</evidence>
<gene>
    <name evidence="11" type="ORF">TSOC_002845</name>
</gene>
<dbReference type="CDD" id="cd00207">
    <property type="entry name" value="fer2"/>
    <property type="match status" value="1"/>
</dbReference>
<evidence type="ECO:0000256" key="6">
    <source>
        <dbReference type="ARBA" id="ARBA00023004"/>
    </source>
</evidence>
<dbReference type="Proteomes" id="UP000236333">
    <property type="component" value="Unassembled WGS sequence"/>
</dbReference>
<sequence>MLAPTRTAGFAATLNKPAKTSQPPRQPRQAAVKLKQLAACAATKGAQAESHSRAATVHAITFQSGDRVVVVQAPKGANIYRAADTAGLNLPASCRQGSCTSCAAKVTRGVVSYERQPECLTPKLKASGYVALCCAQVVGDVTILTHQGAKLRAERAEEMDRMKHPH</sequence>
<dbReference type="EMBL" id="PGGS01000057">
    <property type="protein sequence ID" value="PNH10400.1"/>
    <property type="molecule type" value="Genomic_DNA"/>
</dbReference>
<evidence type="ECO:0000256" key="1">
    <source>
        <dbReference type="ARBA" id="ARBA00007874"/>
    </source>
</evidence>
<evidence type="ECO:0000259" key="10">
    <source>
        <dbReference type="PROSITE" id="PS51085"/>
    </source>
</evidence>
<comment type="cofactor">
    <cofactor evidence="8">
        <name>[2Fe-2S] cluster</name>
        <dbReference type="ChEBI" id="CHEBI:190135"/>
    </cofactor>
</comment>
<dbReference type="SUPFAM" id="SSF54292">
    <property type="entry name" value="2Fe-2S ferredoxin-like"/>
    <property type="match status" value="1"/>
</dbReference>
<feature type="domain" description="2Fe-2S ferredoxin-type" evidence="10">
    <location>
        <begin position="58"/>
        <end position="149"/>
    </location>
</feature>
<protein>
    <submittedName>
        <fullName evidence="11">Ferredoxin-1</fullName>
    </submittedName>
</protein>
<keyword evidence="12" id="KW-1185">Reference proteome</keyword>
<name>A0A2J8AD08_9CHLO</name>
<dbReference type="InterPro" id="IPR001041">
    <property type="entry name" value="2Fe-2S_ferredoxin-type"/>
</dbReference>
<evidence type="ECO:0000256" key="8">
    <source>
        <dbReference type="ARBA" id="ARBA00034078"/>
    </source>
</evidence>
<evidence type="ECO:0000256" key="2">
    <source>
        <dbReference type="ARBA" id="ARBA00022448"/>
    </source>
</evidence>
<evidence type="ECO:0000256" key="9">
    <source>
        <dbReference type="SAM" id="MobiDB-lite"/>
    </source>
</evidence>
<dbReference type="GO" id="GO:0046872">
    <property type="term" value="F:metal ion binding"/>
    <property type="evidence" value="ECO:0007669"/>
    <property type="project" value="UniProtKB-KW"/>
</dbReference>
<keyword evidence="7" id="KW-0411">Iron-sulfur</keyword>
<evidence type="ECO:0000313" key="12">
    <source>
        <dbReference type="Proteomes" id="UP000236333"/>
    </source>
</evidence>
<dbReference type="Pfam" id="PF00111">
    <property type="entry name" value="Fer2"/>
    <property type="match status" value="1"/>
</dbReference>
<dbReference type="InterPro" id="IPR036010">
    <property type="entry name" value="2Fe-2S_ferredoxin-like_sf"/>
</dbReference>
<comment type="caution">
    <text evidence="11">The sequence shown here is derived from an EMBL/GenBank/DDBJ whole genome shotgun (WGS) entry which is preliminary data.</text>
</comment>
<proteinExistence type="inferred from homology"/>
<reference evidence="11 12" key="1">
    <citation type="journal article" date="2017" name="Mol. Biol. Evol.">
        <title>The 4-celled Tetrabaena socialis nuclear genome reveals the essential components for genetic control of cell number at the origin of multicellularity in the volvocine lineage.</title>
        <authorList>
            <person name="Featherston J."/>
            <person name="Arakaki Y."/>
            <person name="Hanschen E.R."/>
            <person name="Ferris P.J."/>
            <person name="Michod R.E."/>
            <person name="Olson B.J.S.C."/>
            <person name="Nozaki H."/>
            <person name="Durand P.M."/>
        </authorList>
    </citation>
    <scope>NUCLEOTIDE SEQUENCE [LARGE SCALE GENOMIC DNA]</scope>
    <source>
        <strain evidence="11 12">NIES-571</strain>
    </source>
</reference>
<evidence type="ECO:0000313" key="11">
    <source>
        <dbReference type="EMBL" id="PNH10400.1"/>
    </source>
</evidence>
<evidence type="ECO:0000256" key="3">
    <source>
        <dbReference type="ARBA" id="ARBA00022714"/>
    </source>
</evidence>
<dbReference type="OrthoDB" id="1885901at2759"/>
<evidence type="ECO:0000256" key="4">
    <source>
        <dbReference type="ARBA" id="ARBA00022723"/>
    </source>
</evidence>
<organism evidence="11 12">
    <name type="scientific">Tetrabaena socialis</name>
    <dbReference type="NCBI Taxonomy" id="47790"/>
    <lineage>
        <taxon>Eukaryota</taxon>
        <taxon>Viridiplantae</taxon>
        <taxon>Chlorophyta</taxon>
        <taxon>core chlorophytes</taxon>
        <taxon>Chlorophyceae</taxon>
        <taxon>CS clade</taxon>
        <taxon>Chlamydomonadales</taxon>
        <taxon>Tetrabaenaceae</taxon>
        <taxon>Tetrabaena</taxon>
    </lineage>
</organism>
<dbReference type="Gene3D" id="3.10.20.30">
    <property type="match status" value="1"/>
</dbReference>
<dbReference type="PROSITE" id="PS51085">
    <property type="entry name" value="2FE2S_FER_2"/>
    <property type="match status" value="1"/>
</dbReference>
<keyword evidence="2" id="KW-0813">Transport</keyword>
<accession>A0A2J8AD08</accession>
<dbReference type="InterPro" id="IPR006058">
    <property type="entry name" value="2Fe2S_fd_BS"/>
</dbReference>
<keyword evidence="3" id="KW-0001">2Fe-2S</keyword>
<dbReference type="PANTHER" id="PTHR43112">
    <property type="entry name" value="FERREDOXIN"/>
    <property type="match status" value="1"/>
</dbReference>
<keyword evidence="5" id="KW-0249">Electron transport</keyword>
<dbReference type="GO" id="GO:0051537">
    <property type="term" value="F:2 iron, 2 sulfur cluster binding"/>
    <property type="evidence" value="ECO:0007669"/>
    <property type="project" value="UniProtKB-KW"/>
</dbReference>
<evidence type="ECO:0000256" key="7">
    <source>
        <dbReference type="ARBA" id="ARBA00023014"/>
    </source>
</evidence>
<keyword evidence="4" id="KW-0479">Metal-binding</keyword>
<comment type="similarity">
    <text evidence="1">Belongs to the 2Fe2S plant-type ferredoxin family.</text>
</comment>
<dbReference type="PROSITE" id="PS00197">
    <property type="entry name" value="2FE2S_FER_1"/>
    <property type="match status" value="1"/>
</dbReference>
<dbReference type="InterPro" id="IPR012675">
    <property type="entry name" value="Beta-grasp_dom_sf"/>
</dbReference>
<dbReference type="AlphaFoldDB" id="A0A2J8AD08"/>